<dbReference type="EMBL" id="MLBY01000002">
    <property type="protein sequence ID" value="MEE7455841.1"/>
    <property type="molecule type" value="Genomic_DNA"/>
</dbReference>
<protein>
    <submittedName>
        <fullName evidence="3">Uncharacterized protein</fullName>
    </submittedName>
</protein>
<proteinExistence type="predicted"/>
<reference evidence="3 4" key="1">
    <citation type="journal article" date="2012" name="Genet. Mol. Biol.">
        <title>Analysis of 16S rRNA and mxaF genes revealing insights into Methylobacterium niche-specific plant association.</title>
        <authorList>
            <person name="Dourado M.N."/>
            <person name="Andreote F.D."/>
            <person name="Dini-Andreote F."/>
            <person name="Conti R."/>
            <person name="Araujo J.M."/>
            <person name="Araujo W.L."/>
        </authorList>
    </citation>
    <scope>NUCLEOTIDE SEQUENCE [LARGE SCALE GENOMIC DNA]</scope>
    <source>
        <strain evidence="3 4">SR1.6/4</strain>
    </source>
</reference>
<keyword evidence="4" id="KW-1185">Reference proteome</keyword>
<evidence type="ECO:0000313" key="4">
    <source>
        <dbReference type="Proteomes" id="UP001349262"/>
    </source>
</evidence>
<feature type="chain" id="PRO_5047416993" evidence="2">
    <location>
        <begin position="21"/>
        <end position="88"/>
    </location>
</feature>
<sequence length="88" mass="9015">MPSSLVLLGAVLAVPGAAWAQASREVPIARDLDVERRLDRNAQPALDPNVTPDNPDGVVGFDGPPGIPEDTIDAGPLPPGSPADADLE</sequence>
<organism evidence="3 4">
    <name type="scientific">Methylobacterium radiotolerans</name>
    <dbReference type="NCBI Taxonomy" id="31998"/>
    <lineage>
        <taxon>Bacteria</taxon>
        <taxon>Pseudomonadati</taxon>
        <taxon>Pseudomonadota</taxon>
        <taxon>Alphaproteobacteria</taxon>
        <taxon>Hyphomicrobiales</taxon>
        <taxon>Methylobacteriaceae</taxon>
        <taxon>Methylobacterium</taxon>
    </lineage>
</organism>
<comment type="caution">
    <text evidence="3">The sequence shown here is derived from an EMBL/GenBank/DDBJ whole genome shotgun (WGS) entry which is preliminary data.</text>
</comment>
<keyword evidence="2" id="KW-0732">Signal</keyword>
<name>A0ABU7T5K3_9HYPH</name>
<evidence type="ECO:0000256" key="1">
    <source>
        <dbReference type="SAM" id="MobiDB-lite"/>
    </source>
</evidence>
<evidence type="ECO:0000313" key="3">
    <source>
        <dbReference type="EMBL" id="MEE7455841.1"/>
    </source>
</evidence>
<evidence type="ECO:0000256" key="2">
    <source>
        <dbReference type="SAM" id="SignalP"/>
    </source>
</evidence>
<dbReference type="Proteomes" id="UP001349262">
    <property type="component" value="Unassembled WGS sequence"/>
</dbReference>
<gene>
    <name evidence="3" type="ORF">MRSR164_03155</name>
</gene>
<feature type="signal peptide" evidence="2">
    <location>
        <begin position="1"/>
        <end position="20"/>
    </location>
</feature>
<accession>A0ABU7T5K3</accession>
<feature type="compositionally biased region" description="Low complexity" evidence="1">
    <location>
        <begin position="52"/>
        <end position="64"/>
    </location>
</feature>
<feature type="region of interest" description="Disordered" evidence="1">
    <location>
        <begin position="40"/>
        <end position="88"/>
    </location>
</feature>